<dbReference type="GeneID" id="20226076"/>
<evidence type="ECO:0000256" key="1">
    <source>
        <dbReference type="SAM" id="MobiDB-lite"/>
    </source>
</evidence>
<feature type="region of interest" description="Disordered" evidence="1">
    <location>
        <begin position="1"/>
        <end position="26"/>
    </location>
</feature>
<keyword evidence="2" id="KW-0472">Membrane</keyword>
<keyword evidence="5" id="KW-1185">Reference proteome</keyword>
<reference evidence="4 5" key="1">
    <citation type="journal article" date="2011" name="Proc. Natl. Acad. Sci. U.S.A.">
        <title>Niche of harmful alga Aureococcus anophagefferens revealed through ecogenomics.</title>
        <authorList>
            <person name="Gobler C.J."/>
            <person name="Berry D.L."/>
            <person name="Dyhrman S.T."/>
            <person name="Wilhelm S.W."/>
            <person name="Salamov A."/>
            <person name="Lobanov A.V."/>
            <person name="Zhang Y."/>
            <person name="Collier J.L."/>
            <person name="Wurch L.L."/>
            <person name="Kustka A.B."/>
            <person name="Dill B.D."/>
            <person name="Shah M."/>
            <person name="VerBerkmoes N.C."/>
            <person name="Kuo A."/>
            <person name="Terry A."/>
            <person name="Pangilinan J."/>
            <person name="Lindquist E.A."/>
            <person name="Lucas S."/>
            <person name="Paulsen I.T."/>
            <person name="Hattenrath-Lehmann T.K."/>
            <person name="Talmage S.C."/>
            <person name="Walker E.A."/>
            <person name="Koch F."/>
            <person name="Burson A.M."/>
            <person name="Marcoval M.A."/>
            <person name="Tang Y.Z."/>
            <person name="Lecleir G.R."/>
            <person name="Coyne K.J."/>
            <person name="Berg G.M."/>
            <person name="Bertrand E.M."/>
            <person name="Saito M.A."/>
            <person name="Gladyshev V.N."/>
            <person name="Grigoriev I.V."/>
        </authorList>
    </citation>
    <scope>NUCLEOTIDE SEQUENCE [LARGE SCALE GENOMIC DNA]</scope>
    <source>
        <strain evidence="5">CCMP 1984</strain>
    </source>
</reference>
<proteinExistence type="predicted"/>
<sequence>MAPPVTPVKGGAPGAASPPRARAPRWANTTRWLRAHGDGVLLESSEPGLAPLLLTSNKAGVVAKVVQPVKVRRPASPESPGSQSDGDLSPAGKRPKSPKKSPKFGFGKKKAKAPDAPAPAPAPPSPEADDDAYEWATPELAHEASGRVPCEAVLGVYEMTSGPHVAVVLSSEPVLRRGGDAALLDDARLRWPKAVLDVRALRRATKVGVLPVAPKSAKRLNSKQKADEKLCLRLLHRALSEQPWVYSTRSPAATHTAPRVCELADVAAAEAAAVVANDGVRRRGDVDDDAPDRGGDSYLYDHADPRMLWNAIPLKALVDAGAARWCAVAGHVVVDAVDLGATAAGDAAVVALIVTRTAVDHCGRRLSKRGLDAQCKAAATAETELLVATSKSRAAPAAAFSVTLARSSPPLPLDYAVKVAPRVALLKRKSSFANLASPQRKPSLAPTLAPTPELAPLDDGGAPAAPDASASPRRPRAPSAAGPKPAPSQHARDVAALEAHVDQLRATYGGAFVTMVDLIARTAAWASVDGGRQESVRQRLKAAAAVLASAARGAKVRHVVVAPGADLGDLSAAHDVRRRRVASRGAAAEPGGVDVSGVVLFVGCDEIDDVDEAMARCACDALVAARDDAALGPDRVALGDEAYARRQLLAAWRGHADALAVLRAGTAARWAPAAGGGAAARLADRAGGWAAAAVRGLRAAIYDGSRQDGLDLVVGRKAPADAVAGADAATYAHERIDVAYLKVAAAVFAVAAALRSQAGDARPAAILQHALLAVLAAIVLTFYAAFADGSLATALASARRFDDH</sequence>
<name>F0YJX5_AURAN</name>
<feature type="region of interest" description="Disordered" evidence="1">
    <location>
        <begin position="72"/>
        <end position="131"/>
    </location>
</feature>
<dbReference type="GO" id="GO:0043812">
    <property type="term" value="F:phosphatidylinositol-4-phosphate phosphatase activity"/>
    <property type="evidence" value="ECO:0007669"/>
    <property type="project" value="TreeGrafter"/>
</dbReference>
<dbReference type="KEGG" id="aaf:AURANDRAFT_67090"/>
<dbReference type="PANTHER" id="PTHR45662">
    <property type="entry name" value="PHOSPHATIDYLINOSITIDE PHOSPHATASE SAC1"/>
    <property type="match status" value="1"/>
</dbReference>
<dbReference type="InterPro" id="IPR002013">
    <property type="entry name" value="SAC_dom"/>
</dbReference>
<dbReference type="GO" id="GO:0046856">
    <property type="term" value="P:phosphatidylinositol dephosphorylation"/>
    <property type="evidence" value="ECO:0007669"/>
    <property type="project" value="TreeGrafter"/>
</dbReference>
<dbReference type="OrthoDB" id="10681516at2759"/>
<dbReference type="AlphaFoldDB" id="F0YJX5"/>
<dbReference type="RefSeq" id="XP_009040723.1">
    <property type="nucleotide sequence ID" value="XM_009042475.1"/>
</dbReference>
<keyword evidence="2" id="KW-1133">Transmembrane helix</keyword>
<feature type="transmembrane region" description="Helical" evidence="2">
    <location>
        <begin position="766"/>
        <end position="786"/>
    </location>
</feature>
<feature type="compositionally biased region" description="Low complexity" evidence="1">
    <location>
        <begin position="14"/>
        <end position="26"/>
    </location>
</feature>
<protein>
    <recommendedName>
        <fullName evidence="3">SAC domain-containing protein</fullName>
    </recommendedName>
</protein>
<dbReference type="GO" id="GO:0005783">
    <property type="term" value="C:endoplasmic reticulum"/>
    <property type="evidence" value="ECO:0007669"/>
    <property type="project" value="TreeGrafter"/>
</dbReference>
<organism evidence="5">
    <name type="scientific">Aureococcus anophagefferens</name>
    <name type="common">Harmful bloom alga</name>
    <dbReference type="NCBI Taxonomy" id="44056"/>
    <lineage>
        <taxon>Eukaryota</taxon>
        <taxon>Sar</taxon>
        <taxon>Stramenopiles</taxon>
        <taxon>Ochrophyta</taxon>
        <taxon>Pelagophyceae</taxon>
        <taxon>Pelagomonadales</taxon>
        <taxon>Pelagomonadaceae</taxon>
        <taxon>Aureococcus</taxon>
    </lineage>
</organism>
<feature type="compositionally biased region" description="Pro residues" evidence="1">
    <location>
        <begin position="116"/>
        <end position="126"/>
    </location>
</feature>
<feature type="domain" description="SAC" evidence="3">
    <location>
        <begin position="304"/>
        <end position="411"/>
    </location>
</feature>
<keyword evidence="2" id="KW-0812">Transmembrane</keyword>
<accession>F0YJX5</accession>
<feature type="compositionally biased region" description="Basic residues" evidence="1">
    <location>
        <begin position="93"/>
        <end position="111"/>
    </location>
</feature>
<dbReference type="EMBL" id="GL833149">
    <property type="protein sequence ID" value="EGB04617.1"/>
    <property type="molecule type" value="Genomic_DNA"/>
</dbReference>
<evidence type="ECO:0000313" key="4">
    <source>
        <dbReference type="EMBL" id="EGB04617.1"/>
    </source>
</evidence>
<dbReference type="Proteomes" id="UP000002729">
    <property type="component" value="Unassembled WGS sequence"/>
</dbReference>
<dbReference type="InParanoid" id="F0YJX5"/>
<dbReference type="Pfam" id="PF02383">
    <property type="entry name" value="Syja_N"/>
    <property type="match status" value="1"/>
</dbReference>
<feature type="region of interest" description="Disordered" evidence="1">
    <location>
        <begin position="436"/>
        <end position="493"/>
    </location>
</feature>
<dbReference type="PANTHER" id="PTHR45662:SF2">
    <property type="entry name" value="PHOSPHATIDYLINOSITOL-3-PHOSPHATASE SAC1"/>
    <property type="match status" value="1"/>
</dbReference>
<gene>
    <name evidence="4" type="ORF">AURANDRAFT_67090</name>
</gene>
<evidence type="ECO:0000259" key="3">
    <source>
        <dbReference type="PROSITE" id="PS50275"/>
    </source>
</evidence>
<dbReference type="PROSITE" id="PS50275">
    <property type="entry name" value="SAC"/>
    <property type="match status" value="1"/>
</dbReference>
<evidence type="ECO:0000256" key="2">
    <source>
        <dbReference type="SAM" id="Phobius"/>
    </source>
</evidence>
<feature type="compositionally biased region" description="Low complexity" evidence="1">
    <location>
        <begin position="444"/>
        <end position="483"/>
    </location>
</feature>
<evidence type="ECO:0000313" key="5">
    <source>
        <dbReference type="Proteomes" id="UP000002729"/>
    </source>
</evidence>